<keyword evidence="1" id="KW-0175">Coiled coil</keyword>
<accession>A0AAN7QHQ4</accession>
<protein>
    <recommendedName>
        <fullName evidence="2">ODAD1 central coiled coil region domain-containing protein</fullName>
    </recommendedName>
</protein>
<gene>
    <name evidence="3" type="ORF">RN001_010744</name>
</gene>
<dbReference type="InterPro" id="IPR049258">
    <property type="entry name" value="ODAD1_CC"/>
</dbReference>
<keyword evidence="4" id="KW-1185">Reference proteome</keyword>
<proteinExistence type="predicted"/>
<reference evidence="4" key="1">
    <citation type="submission" date="2023-01" db="EMBL/GenBank/DDBJ databases">
        <title>Key to firefly adult light organ development and bioluminescence: homeobox transcription factors regulate luciferase expression and transportation to peroxisome.</title>
        <authorList>
            <person name="Fu X."/>
        </authorList>
    </citation>
    <scope>NUCLEOTIDE SEQUENCE [LARGE SCALE GENOMIC DNA]</scope>
</reference>
<sequence length="531" mass="61810">MVAQDLQKQSEDRKYELQLQLETDMGRAARQADILEANVNFLKTGGSLKKQEPVCNLLTNEKYNVRTDLYIANSTTKQTEDNRIMYSLVGLLGDHDSFDSKIKLKKDALEALTEDISRTRKLVIDFKKKVPTENQSIERLINGRYALEQLEYKLDNANKKYCTIMSENNALRNEIQHLLIERTNFNQMWFSYVSNLHKGKKFMMDVIEQATIAYDRRDECVHRLNALRGKASSDLQLHTSEMEMLQKKLDCDHQLEEFISVKEQRRNLANLAQKKMEKRARIRDKMTETLRHYKVILTTIKKSLMVQYQKFEEQNMAQFLYVNDLHAEIEEMTRLIVVNQNNIEKQKKLNNQRADQQASTLKMLKSSLLNNVNNTLKNIYKGINRLFSICNCSKAPFLQLLGQNSEINDNNILLYCTVLENRVDTVMLNVYLKEKSPVKKGKEVPAIINETLTPHPVHDITHTVTTNPCPLCVDRELVSDIIDNLQFVQNKQEVKEKLTERMKLPNALDRLHNVSACNLPQSRAIIQKRYQ</sequence>
<dbReference type="InterPro" id="IPR051876">
    <property type="entry name" value="ODA-DC/CCD"/>
</dbReference>
<dbReference type="Proteomes" id="UP001353858">
    <property type="component" value="Unassembled WGS sequence"/>
</dbReference>
<dbReference type="EMBL" id="JARPUR010000004">
    <property type="protein sequence ID" value="KAK4878238.1"/>
    <property type="molecule type" value="Genomic_DNA"/>
</dbReference>
<name>A0AAN7QHQ4_9COLE</name>
<feature type="domain" description="ODAD1 central coiled coil region" evidence="2">
    <location>
        <begin position="148"/>
        <end position="402"/>
    </location>
</feature>
<evidence type="ECO:0000259" key="2">
    <source>
        <dbReference type="Pfam" id="PF21773"/>
    </source>
</evidence>
<evidence type="ECO:0000313" key="3">
    <source>
        <dbReference type="EMBL" id="KAK4878238.1"/>
    </source>
</evidence>
<comment type="caution">
    <text evidence="3">The sequence shown here is derived from an EMBL/GenBank/DDBJ whole genome shotgun (WGS) entry which is preliminary data.</text>
</comment>
<evidence type="ECO:0000313" key="4">
    <source>
        <dbReference type="Proteomes" id="UP001353858"/>
    </source>
</evidence>
<dbReference type="PANTHER" id="PTHR21694">
    <property type="entry name" value="COILED-COIL DOMAIN-CONTAINING PROTEIN 63"/>
    <property type="match status" value="1"/>
</dbReference>
<organism evidence="3 4">
    <name type="scientific">Aquatica leii</name>
    <dbReference type="NCBI Taxonomy" id="1421715"/>
    <lineage>
        <taxon>Eukaryota</taxon>
        <taxon>Metazoa</taxon>
        <taxon>Ecdysozoa</taxon>
        <taxon>Arthropoda</taxon>
        <taxon>Hexapoda</taxon>
        <taxon>Insecta</taxon>
        <taxon>Pterygota</taxon>
        <taxon>Neoptera</taxon>
        <taxon>Endopterygota</taxon>
        <taxon>Coleoptera</taxon>
        <taxon>Polyphaga</taxon>
        <taxon>Elateriformia</taxon>
        <taxon>Elateroidea</taxon>
        <taxon>Lampyridae</taxon>
        <taxon>Luciolinae</taxon>
        <taxon>Aquatica</taxon>
    </lineage>
</organism>
<dbReference type="Pfam" id="PF21773">
    <property type="entry name" value="ODAD1_CC"/>
    <property type="match status" value="1"/>
</dbReference>
<evidence type="ECO:0000256" key="1">
    <source>
        <dbReference type="ARBA" id="ARBA00023054"/>
    </source>
</evidence>
<dbReference type="PANTHER" id="PTHR21694:SF18">
    <property type="entry name" value="COILED-COIL DOMAIN-CONTAINING PROTEIN 63"/>
    <property type="match status" value="1"/>
</dbReference>
<dbReference type="AlphaFoldDB" id="A0AAN7QHQ4"/>